<name>A0ACA9K6S1_9GLOM</name>
<protein>
    <submittedName>
        <fullName evidence="1">11831_t:CDS:1</fullName>
    </submittedName>
</protein>
<sequence>MTTPSTDQQSTQPFTTTTQTPNTGVDTATTLATPPTRSPVIEVLTTPELIHAIFDHLSVPQLVNVRSVCKQWYQIVNIPSRTAAYVNYTVRSRHKKVYILTNSTYSCGENDCISDISVAIDGVYTDKRKAQSELNKRCEEYEGQMYNDYEESNVRIIGGFDRRGYYDYDMDQGEVWELDSYDLDDGEASEDEAEEREQPKAAELESVEEGGVTYYIID</sequence>
<evidence type="ECO:0000313" key="2">
    <source>
        <dbReference type="Proteomes" id="UP000789525"/>
    </source>
</evidence>
<proteinExistence type="predicted"/>
<reference evidence="1" key="1">
    <citation type="submission" date="2021-06" db="EMBL/GenBank/DDBJ databases">
        <authorList>
            <person name="Kallberg Y."/>
            <person name="Tangrot J."/>
            <person name="Rosling A."/>
        </authorList>
    </citation>
    <scope>NUCLEOTIDE SEQUENCE</scope>
    <source>
        <strain evidence="1">CL356</strain>
    </source>
</reference>
<evidence type="ECO:0000313" key="1">
    <source>
        <dbReference type="EMBL" id="CAG8456229.1"/>
    </source>
</evidence>
<gene>
    <name evidence="1" type="ORF">ACOLOM_LOCUS973</name>
</gene>
<comment type="caution">
    <text evidence="1">The sequence shown here is derived from an EMBL/GenBank/DDBJ whole genome shotgun (WGS) entry which is preliminary data.</text>
</comment>
<dbReference type="Proteomes" id="UP000789525">
    <property type="component" value="Unassembled WGS sequence"/>
</dbReference>
<accession>A0ACA9K6S1</accession>
<keyword evidence="2" id="KW-1185">Reference proteome</keyword>
<organism evidence="1 2">
    <name type="scientific">Acaulospora colombiana</name>
    <dbReference type="NCBI Taxonomy" id="27376"/>
    <lineage>
        <taxon>Eukaryota</taxon>
        <taxon>Fungi</taxon>
        <taxon>Fungi incertae sedis</taxon>
        <taxon>Mucoromycota</taxon>
        <taxon>Glomeromycotina</taxon>
        <taxon>Glomeromycetes</taxon>
        <taxon>Diversisporales</taxon>
        <taxon>Acaulosporaceae</taxon>
        <taxon>Acaulospora</taxon>
    </lineage>
</organism>
<dbReference type="EMBL" id="CAJVPT010001074">
    <property type="protein sequence ID" value="CAG8456229.1"/>
    <property type="molecule type" value="Genomic_DNA"/>
</dbReference>